<keyword evidence="2" id="KW-1185">Reference proteome</keyword>
<comment type="caution">
    <text evidence="1">The sequence shown here is derived from an EMBL/GenBank/DDBJ whole genome shotgun (WGS) entry which is preliminary data.</text>
</comment>
<dbReference type="Proteomes" id="UP001602119">
    <property type="component" value="Unassembled WGS sequence"/>
</dbReference>
<protein>
    <submittedName>
        <fullName evidence="1">Uncharacterized protein</fullName>
    </submittedName>
</protein>
<reference evidence="1 2" key="1">
    <citation type="submission" date="2024-10" db="EMBL/GenBank/DDBJ databases">
        <title>The Natural Products Discovery Center: Release of the First 8490 Sequenced Strains for Exploring Actinobacteria Biosynthetic Diversity.</title>
        <authorList>
            <person name="Kalkreuter E."/>
            <person name="Kautsar S.A."/>
            <person name="Yang D."/>
            <person name="Bader C.D."/>
            <person name="Teijaro C.N."/>
            <person name="Fluegel L."/>
            <person name="Davis C.M."/>
            <person name="Simpson J.R."/>
            <person name="Lauterbach L."/>
            <person name="Steele A.D."/>
            <person name="Gui C."/>
            <person name="Meng S."/>
            <person name="Li G."/>
            <person name="Viehrig K."/>
            <person name="Ye F."/>
            <person name="Su P."/>
            <person name="Kiefer A.F."/>
            <person name="Nichols A."/>
            <person name="Cepeda A.J."/>
            <person name="Yan W."/>
            <person name="Fan B."/>
            <person name="Jiang Y."/>
            <person name="Adhikari A."/>
            <person name="Zheng C.-J."/>
            <person name="Schuster L."/>
            <person name="Cowan T.M."/>
            <person name="Smanski M.J."/>
            <person name="Chevrette M.G."/>
            <person name="De Carvalho L.P.S."/>
            <person name="Shen B."/>
        </authorList>
    </citation>
    <scope>NUCLEOTIDE SEQUENCE [LARGE SCALE GENOMIC DNA]</scope>
    <source>
        <strain evidence="1 2">NPDC001281</strain>
    </source>
</reference>
<dbReference type="EMBL" id="JBIAXI010000024">
    <property type="protein sequence ID" value="MFF4777620.1"/>
    <property type="molecule type" value="Genomic_DNA"/>
</dbReference>
<gene>
    <name evidence="1" type="ORF">ACFY05_32815</name>
</gene>
<evidence type="ECO:0000313" key="1">
    <source>
        <dbReference type="EMBL" id="MFF4777620.1"/>
    </source>
</evidence>
<proteinExistence type="predicted"/>
<sequence length="97" mass="11146">MQQFTVYDAINRGLADATAQPRRPWRRRLVWLNRPSVTIAGATWTAKRTDRQEETPRYGYTIRQARAMKQALLPLMATTAADVLDKLASYALRDTNH</sequence>
<name>A0ABW6VE35_MICFU</name>
<dbReference type="RefSeq" id="WP_387346124.1">
    <property type="nucleotide sequence ID" value="NZ_JBIAXI010000024.1"/>
</dbReference>
<accession>A0ABW6VE35</accession>
<evidence type="ECO:0000313" key="2">
    <source>
        <dbReference type="Proteomes" id="UP001602119"/>
    </source>
</evidence>
<organism evidence="1 2">
    <name type="scientific">Microtetraspora fusca</name>
    <dbReference type="NCBI Taxonomy" id="1997"/>
    <lineage>
        <taxon>Bacteria</taxon>
        <taxon>Bacillati</taxon>
        <taxon>Actinomycetota</taxon>
        <taxon>Actinomycetes</taxon>
        <taxon>Streptosporangiales</taxon>
        <taxon>Streptosporangiaceae</taxon>
        <taxon>Microtetraspora</taxon>
    </lineage>
</organism>